<comment type="cofactor">
    <cofactor evidence="1">
        <name>Zn(2+)</name>
        <dbReference type="ChEBI" id="CHEBI:29105"/>
    </cofactor>
</comment>
<dbReference type="InterPro" id="IPR050072">
    <property type="entry name" value="Peptidase_M20A"/>
</dbReference>
<keyword evidence="5" id="KW-0862">Zinc</keyword>
<dbReference type="Pfam" id="PF01546">
    <property type="entry name" value="Peptidase_M20"/>
    <property type="match status" value="1"/>
</dbReference>
<dbReference type="RefSeq" id="WP_083485134.1">
    <property type="nucleotide sequence ID" value="NZ_AZEY01000098.1"/>
</dbReference>
<dbReference type="PROSITE" id="PS00758">
    <property type="entry name" value="ARGE_DAPE_CPG2_1"/>
    <property type="match status" value="1"/>
</dbReference>
<dbReference type="SUPFAM" id="SSF55031">
    <property type="entry name" value="Bacterial exopeptidase dimerisation domain"/>
    <property type="match status" value="1"/>
</dbReference>
<name>A0A0R1S5C0_9LACO</name>
<dbReference type="InterPro" id="IPR011650">
    <property type="entry name" value="Peptidase_M20_dimer"/>
</dbReference>
<evidence type="ECO:0000259" key="6">
    <source>
        <dbReference type="Pfam" id="PF07687"/>
    </source>
</evidence>
<dbReference type="InterPro" id="IPR002933">
    <property type="entry name" value="Peptidase_M20"/>
</dbReference>
<accession>A0A0R1S5C0</accession>
<evidence type="ECO:0000256" key="1">
    <source>
        <dbReference type="ARBA" id="ARBA00001947"/>
    </source>
</evidence>
<comment type="similarity">
    <text evidence="2">Belongs to the peptidase M20A family.</text>
</comment>
<comment type="caution">
    <text evidence="7">The sequence shown here is derived from an EMBL/GenBank/DDBJ whole genome shotgun (WGS) entry which is preliminary data.</text>
</comment>
<keyword evidence="3" id="KW-0479">Metal-binding</keyword>
<gene>
    <name evidence="7" type="ORF">FC85_GL001433</name>
</gene>
<dbReference type="AlphaFoldDB" id="A0A0R1S5C0"/>
<dbReference type="Gene3D" id="3.40.630.10">
    <property type="entry name" value="Zn peptidases"/>
    <property type="match status" value="2"/>
</dbReference>
<dbReference type="Gene3D" id="3.30.70.360">
    <property type="match status" value="1"/>
</dbReference>
<dbReference type="NCBIfam" id="NF006365">
    <property type="entry name" value="PRK08588.1"/>
    <property type="match status" value="1"/>
</dbReference>
<reference evidence="7 8" key="1">
    <citation type="journal article" date="2015" name="Genome Announc.">
        <title>Expanding the biotechnology potential of lactobacilli through comparative genomics of 213 strains and associated genera.</title>
        <authorList>
            <person name="Sun Z."/>
            <person name="Harris H.M."/>
            <person name="McCann A."/>
            <person name="Guo C."/>
            <person name="Argimon S."/>
            <person name="Zhang W."/>
            <person name="Yang X."/>
            <person name="Jeffery I.B."/>
            <person name="Cooney J.C."/>
            <person name="Kagawa T.F."/>
            <person name="Liu W."/>
            <person name="Song Y."/>
            <person name="Salvetti E."/>
            <person name="Wrobel A."/>
            <person name="Rasinkangas P."/>
            <person name="Parkhill J."/>
            <person name="Rea M.C."/>
            <person name="O'Sullivan O."/>
            <person name="Ritari J."/>
            <person name="Douillard F.P."/>
            <person name="Paul Ross R."/>
            <person name="Yang R."/>
            <person name="Briner A.E."/>
            <person name="Felis G.E."/>
            <person name="de Vos W.M."/>
            <person name="Barrangou R."/>
            <person name="Klaenhammer T.R."/>
            <person name="Caufield P.W."/>
            <person name="Cui Y."/>
            <person name="Zhang H."/>
            <person name="O'Toole P.W."/>
        </authorList>
    </citation>
    <scope>NUCLEOTIDE SEQUENCE [LARGE SCALE GENOMIC DNA]</scope>
    <source>
        <strain evidence="7 8">DSM 14421</strain>
    </source>
</reference>
<dbReference type="PANTHER" id="PTHR43808">
    <property type="entry name" value="ACETYLORNITHINE DEACETYLASE"/>
    <property type="match status" value="1"/>
</dbReference>
<dbReference type="CDD" id="cd08659">
    <property type="entry name" value="M20_ArgE_DapE-like"/>
    <property type="match status" value="1"/>
</dbReference>
<evidence type="ECO:0000256" key="4">
    <source>
        <dbReference type="ARBA" id="ARBA00022801"/>
    </source>
</evidence>
<evidence type="ECO:0000256" key="5">
    <source>
        <dbReference type="ARBA" id="ARBA00022833"/>
    </source>
</evidence>
<dbReference type="PATRIC" id="fig|1423739.3.peg.1500"/>
<dbReference type="GO" id="GO:0046872">
    <property type="term" value="F:metal ion binding"/>
    <property type="evidence" value="ECO:0007669"/>
    <property type="project" value="UniProtKB-KW"/>
</dbReference>
<organism evidence="7 8">
    <name type="scientific">Lentilactobacillus diolivorans DSM 14421</name>
    <dbReference type="NCBI Taxonomy" id="1423739"/>
    <lineage>
        <taxon>Bacteria</taxon>
        <taxon>Bacillati</taxon>
        <taxon>Bacillota</taxon>
        <taxon>Bacilli</taxon>
        <taxon>Lactobacillales</taxon>
        <taxon>Lactobacillaceae</taxon>
        <taxon>Lentilactobacillus</taxon>
    </lineage>
</organism>
<keyword evidence="4" id="KW-0378">Hydrolase</keyword>
<protein>
    <submittedName>
        <fullName evidence="7">Succinyl-diaminopimelate desuccinylase</fullName>
    </submittedName>
</protein>
<dbReference type="InterPro" id="IPR001261">
    <property type="entry name" value="ArgE/DapE_CS"/>
</dbReference>
<dbReference type="GO" id="GO:0016787">
    <property type="term" value="F:hydrolase activity"/>
    <property type="evidence" value="ECO:0007669"/>
    <property type="project" value="UniProtKB-KW"/>
</dbReference>
<sequence>MDKSEKLQILEDLISFRTVNDNEHLVTSYLHDLLANHGIPSKYVQYAEGRDNLVAEFDTGNPGPVLGFSGHADVVHEGALSTWTTPPFEPSVRDNRLYGRGTSDMKGGTAGLTIAFIELIEAHQIKKGKLRLYVTMGEEVGELGSKLLADDGLVDDLDAVVIGEPSGVSKERLDDYVDSGGAKFPSKLAAQLHQVSHDNGAAEQHFIFYAHKGWLMYKVTAHGKAAHSSMPKMGVNAIDMLINYYLKEKQFYQTIKASDPVLGETVYAPTIIQGGKQINSIPDKATLQVKIRTIPEFDNQTIINKLHEMITELNQRPGYNLSIEIASKRPVINHPGSKIIDIAQAAGKHHLHESLDLPTIGVSLGTDASEYTRVNPKMDVVVLGPGNTTSHQHDEYVDLNTYFNMIDTYQEIGSQYLK</sequence>
<dbReference type="InterPro" id="IPR036264">
    <property type="entry name" value="Bact_exopeptidase_dim_dom"/>
</dbReference>
<evidence type="ECO:0000256" key="2">
    <source>
        <dbReference type="ARBA" id="ARBA00006247"/>
    </source>
</evidence>
<proteinExistence type="inferred from homology"/>
<feature type="domain" description="Peptidase M20 dimerisation" evidence="6">
    <location>
        <begin position="209"/>
        <end position="313"/>
    </location>
</feature>
<dbReference type="PANTHER" id="PTHR43808:SF8">
    <property type="entry name" value="PEPTIDASE M20 DIMERISATION DOMAIN-CONTAINING PROTEIN"/>
    <property type="match status" value="1"/>
</dbReference>
<dbReference type="SUPFAM" id="SSF53187">
    <property type="entry name" value="Zn-dependent exopeptidases"/>
    <property type="match status" value="1"/>
</dbReference>
<evidence type="ECO:0000256" key="3">
    <source>
        <dbReference type="ARBA" id="ARBA00022723"/>
    </source>
</evidence>
<evidence type="ECO:0000313" key="8">
    <source>
        <dbReference type="Proteomes" id="UP000052013"/>
    </source>
</evidence>
<dbReference type="Proteomes" id="UP000052013">
    <property type="component" value="Unassembled WGS sequence"/>
</dbReference>
<dbReference type="Pfam" id="PF07687">
    <property type="entry name" value="M20_dimer"/>
    <property type="match status" value="1"/>
</dbReference>
<dbReference type="EMBL" id="AZEY01000098">
    <property type="protein sequence ID" value="KRL64159.1"/>
    <property type="molecule type" value="Genomic_DNA"/>
</dbReference>
<dbReference type="STRING" id="1423739.FC85_GL001433"/>
<evidence type="ECO:0000313" key="7">
    <source>
        <dbReference type="EMBL" id="KRL64159.1"/>
    </source>
</evidence>